<dbReference type="Proteomes" id="UP000198703">
    <property type="component" value="Unassembled WGS sequence"/>
</dbReference>
<evidence type="ECO:0000313" key="3">
    <source>
        <dbReference type="Proteomes" id="UP000198703"/>
    </source>
</evidence>
<evidence type="ECO:0000313" key="2">
    <source>
        <dbReference type="EMBL" id="SDZ73334.1"/>
    </source>
</evidence>
<name>A0A1H3VGI9_9RHOB</name>
<dbReference type="Gene3D" id="3.60.40.10">
    <property type="entry name" value="PPM-type phosphatase domain"/>
    <property type="match status" value="1"/>
</dbReference>
<evidence type="ECO:0000256" key="1">
    <source>
        <dbReference type="SAM" id="MobiDB-lite"/>
    </source>
</evidence>
<reference evidence="2 3" key="1">
    <citation type="submission" date="2016-10" db="EMBL/GenBank/DDBJ databases">
        <authorList>
            <person name="de Groot N.N."/>
        </authorList>
    </citation>
    <scope>NUCLEOTIDE SEQUENCE [LARGE SCALE GENOMIC DNA]</scope>
    <source>
        <strain evidence="2 3">DSM 15345</strain>
    </source>
</reference>
<accession>A0A1H3VGI9</accession>
<dbReference type="AlphaFoldDB" id="A0A1H3VGI9"/>
<sequence>MSLVDRNIGNAFGDWSVEPTTDLKLFPPSRSDHFLPYQIRLPVELTDDDMAAIDYDGDGSLGATVFGPEQEKHSNQDFCVCGAIADDRGRRLSFSVVCDGVSTGAFWTQRGAQVASFSAYAVLKQMWREGMSSAERITEAHVEAFRERCAERIAAAIKADRSNLLYDVHGYPPDFAARVFLKNRDGMDVWHHSTIIVAAVAHNGGLIAFAGDGGVSLLRRSRGGEESVRSILRSTDDLAISKFVSPMVRASDIAAGVIDTTDVEHVQITTCSDGVDRTLSKADVTLEAFAGEFGDSEALAAGLEALPSRFGEFAERDNYALAIIAWPRIERPAASGAGAPEAQSGAGQGLDDAGAPSPT</sequence>
<keyword evidence="3" id="KW-1185">Reference proteome</keyword>
<proteinExistence type="predicted"/>
<organism evidence="2 3">
    <name type="scientific">Rubrimonas cliftonensis</name>
    <dbReference type="NCBI Taxonomy" id="89524"/>
    <lineage>
        <taxon>Bacteria</taxon>
        <taxon>Pseudomonadati</taxon>
        <taxon>Pseudomonadota</taxon>
        <taxon>Alphaproteobacteria</taxon>
        <taxon>Rhodobacterales</taxon>
        <taxon>Paracoccaceae</taxon>
        <taxon>Rubrimonas</taxon>
    </lineage>
</organism>
<dbReference type="SUPFAM" id="SSF81606">
    <property type="entry name" value="PP2C-like"/>
    <property type="match status" value="1"/>
</dbReference>
<protein>
    <submittedName>
        <fullName evidence="2">Serine/threonine protein phosphatase PrpC</fullName>
    </submittedName>
</protein>
<dbReference type="STRING" id="89524.SAMN05444370_10137"/>
<dbReference type="OrthoDB" id="8520371at2"/>
<feature type="region of interest" description="Disordered" evidence="1">
    <location>
        <begin position="334"/>
        <end position="359"/>
    </location>
</feature>
<gene>
    <name evidence="2" type="ORF">SAMN05444370_10137</name>
</gene>
<dbReference type="InterPro" id="IPR036457">
    <property type="entry name" value="PPM-type-like_dom_sf"/>
</dbReference>
<dbReference type="RefSeq" id="WP_093247481.1">
    <property type="nucleotide sequence ID" value="NZ_FNQM01000001.1"/>
</dbReference>
<dbReference type="EMBL" id="FNQM01000001">
    <property type="protein sequence ID" value="SDZ73334.1"/>
    <property type="molecule type" value="Genomic_DNA"/>
</dbReference>